<protein>
    <recommendedName>
        <fullName evidence="2">TNase-like domain-containing protein</fullName>
    </recommendedName>
</protein>
<evidence type="ECO:0000313" key="4">
    <source>
        <dbReference type="Proteomes" id="UP000184485"/>
    </source>
</evidence>
<dbReference type="InterPro" id="IPR016071">
    <property type="entry name" value="Staphylococal_nuclease_OB-fold"/>
</dbReference>
<gene>
    <name evidence="3" type="ORF">SAMN02745157_1597</name>
</gene>
<dbReference type="AlphaFoldDB" id="A0A1M4YRE1"/>
<dbReference type="InterPro" id="IPR035437">
    <property type="entry name" value="SNase_OB-fold_sf"/>
</dbReference>
<dbReference type="SUPFAM" id="SSF50199">
    <property type="entry name" value="Staphylococcal nuclease"/>
    <property type="match status" value="1"/>
</dbReference>
<dbReference type="EMBL" id="FQUP01000001">
    <property type="protein sequence ID" value="SHF08355.1"/>
    <property type="molecule type" value="Genomic_DNA"/>
</dbReference>
<reference evidence="3 4" key="1">
    <citation type="submission" date="2016-11" db="EMBL/GenBank/DDBJ databases">
        <authorList>
            <person name="Jaros S."/>
            <person name="Januszkiewicz K."/>
            <person name="Wedrychowicz H."/>
        </authorList>
    </citation>
    <scope>NUCLEOTIDE SEQUENCE [LARGE SCALE GENOMIC DNA]</scope>
    <source>
        <strain evidence="3 4">DSM 19436</strain>
    </source>
</reference>
<dbReference type="OrthoDB" id="9810674at2"/>
<sequence length="253" mass="25880">MAIAATAALAVVIAAGLTILMDTGPVPGTAPVRVADQPAASRAAVPPATIAPAPLEPRRPLVPPDVVTSPPPADDPAASGPVPRIVGGPGISPGPVSHGPMAREAPSAKPEVVDEGPAWQAFTQVVVIGAGTLNLGGRKVQLAGITPPESGVRCRTAPDAEAFDCAFLSMQALRQRLRARGVECRLSTLETIGVEPAPCRIGGTDLSEWLVEQGWAEPAADAPEDYRTAEDTARCAGVGIWAEAPRPDSCPVR</sequence>
<keyword evidence="4" id="KW-1185">Reference proteome</keyword>
<feature type="compositionally biased region" description="Low complexity" evidence="1">
    <location>
        <begin position="43"/>
        <end position="53"/>
    </location>
</feature>
<proteinExistence type="predicted"/>
<dbReference type="RefSeq" id="WP_073052146.1">
    <property type="nucleotide sequence ID" value="NZ_FQUP01000001.1"/>
</dbReference>
<feature type="region of interest" description="Disordered" evidence="1">
    <location>
        <begin position="40"/>
        <end position="108"/>
    </location>
</feature>
<name>A0A1M4YRE1_9HYPH</name>
<evidence type="ECO:0000259" key="2">
    <source>
        <dbReference type="SMART" id="SM00318"/>
    </source>
</evidence>
<accession>A0A1M4YRE1</accession>
<feature type="compositionally biased region" description="Low complexity" evidence="1">
    <location>
        <begin position="75"/>
        <end position="86"/>
    </location>
</feature>
<feature type="domain" description="TNase-like" evidence="2">
    <location>
        <begin position="118"/>
        <end position="243"/>
    </location>
</feature>
<dbReference type="SMART" id="SM00318">
    <property type="entry name" value="SNc"/>
    <property type="match status" value="1"/>
</dbReference>
<evidence type="ECO:0000256" key="1">
    <source>
        <dbReference type="SAM" id="MobiDB-lite"/>
    </source>
</evidence>
<dbReference type="Proteomes" id="UP000184485">
    <property type="component" value="Unassembled WGS sequence"/>
</dbReference>
<dbReference type="STRING" id="1122133.SAMN02745157_1597"/>
<dbReference type="Gene3D" id="2.40.50.90">
    <property type="match status" value="1"/>
</dbReference>
<organism evidence="3 4">
    <name type="scientific">Kaistia soli DSM 19436</name>
    <dbReference type="NCBI Taxonomy" id="1122133"/>
    <lineage>
        <taxon>Bacteria</taxon>
        <taxon>Pseudomonadati</taxon>
        <taxon>Pseudomonadota</taxon>
        <taxon>Alphaproteobacteria</taxon>
        <taxon>Hyphomicrobiales</taxon>
        <taxon>Kaistiaceae</taxon>
        <taxon>Kaistia</taxon>
    </lineage>
</organism>
<evidence type="ECO:0000313" key="3">
    <source>
        <dbReference type="EMBL" id="SHF08355.1"/>
    </source>
</evidence>